<name>A0ABY4SME0_9CAUL</name>
<dbReference type="Gene3D" id="3.40.50.1000">
    <property type="entry name" value="HAD superfamily/HAD-like"/>
    <property type="match status" value="1"/>
</dbReference>
<dbReference type="InterPro" id="IPR006323">
    <property type="entry name" value="Phosphonoacetald_hydro"/>
</dbReference>
<feature type="binding site" evidence="2">
    <location>
        <position position="184"/>
    </location>
    <ligand>
        <name>Mg(2+)</name>
        <dbReference type="ChEBI" id="CHEBI:18420"/>
    </ligand>
</feature>
<dbReference type="EMBL" id="CP097649">
    <property type="protein sequence ID" value="URI16076.1"/>
    <property type="molecule type" value="Genomic_DNA"/>
</dbReference>
<dbReference type="SFLD" id="SFLDG01135">
    <property type="entry name" value="C1.5.6:_HAD__Beta-PGM__Phospha"/>
    <property type="match status" value="1"/>
</dbReference>
<dbReference type="PANTHER" id="PTHR43434:SF19">
    <property type="entry name" value="PHOSPHONOACETALDEHYDE HYDROLASE"/>
    <property type="match status" value="1"/>
</dbReference>
<dbReference type="NCBIfam" id="TIGR01422">
    <property type="entry name" value="phosphonatase"/>
    <property type="match status" value="1"/>
</dbReference>
<dbReference type="SUPFAM" id="SSF56784">
    <property type="entry name" value="HAD-like"/>
    <property type="match status" value="1"/>
</dbReference>
<comment type="catalytic activity">
    <reaction evidence="2">
        <text>phosphonoacetaldehyde + H2O = acetaldehyde + phosphate + H(+)</text>
        <dbReference type="Rhea" id="RHEA:18905"/>
        <dbReference type="ChEBI" id="CHEBI:15343"/>
        <dbReference type="ChEBI" id="CHEBI:15377"/>
        <dbReference type="ChEBI" id="CHEBI:15378"/>
        <dbReference type="ChEBI" id="CHEBI:43474"/>
        <dbReference type="ChEBI" id="CHEBI:58383"/>
        <dbReference type="EC" id="3.11.1.1"/>
    </reaction>
</comment>
<keyword evidence="2" id="KW-0479">Metal-binding</keyword>
<reference evidence="3" key="1">
    <citation type="submission" date="2022-05" db="EMBL/GenBank/DDBJ databases">
        <title>Brevundimonas albigilva TT17 genome sequence.</title>
        <authorList>
            <person name="Lee K."/>
            <person name="Son H."/>
        </authorList>
    </citation>
    <scope>NUCLEOTIDE SEQUENCE</scope>
    <source>
        <strain evidence="3">TT17</strain>
    </source>
</reference>
<dbReference type="NCBIfam" id="TIGR01509">
    <property type="entry name" value="HAD-SF-IA-v3"/>
    <property type="match status" value="1"/>
</dbReference>
<evidence type="ECO:0000256" key="2">
    <source>
        <dbReference type="HAMAP-Rule" id="MF_01375"/>
    </source>
</evidence>
<dbReference type="HAMAP" id="MF_01375">
    <property type="entry name" value="PhnX"/>
    <property type="match status" value="1"/>
</dbReference>
<dbReference type="InterPro" id="IPR050155">
    <property type="entry name" value="HAD-like_hydrolase_sf"/>
</dbReference>
<sequence length="280" mass="29117">MSAIKAVVFDWAGTMVDFGSCAPVRALKAVFADAGVPIGDGPARRYMGMAKRAHVTAILSETETGDLWRAKKGADWTEADIDELMAALEPAMRREAEATAELIPGALEALEALRARGVQVGSTTGYTRTMMAGILPRAADQGYRPETVVCAGETREGRPAPLMIWKALVELGAWPTDAAVVVDDAAVGVEAGRNAGCWSVGLAGSGNGVGLPLADYLDLSPQDRATRLAEAAEAHEAAGADVVIESVAQLSQALAIIDDHVARGLKPGQADCVCIAPVRA</sequence>
<dbReference type="InterPro" id="IPR023198">
    <property type="entry name" value="PGP-like_dom2"/>
</dbReference>
<dbReference type="Gene3D" id="1.10.150.240">
    <property type="entry name" value="Putative phosphatase, domain 2"/>
    <property type="match status" value="1"/>
</dbReference>
<feature type="binding site" evidence="2">
    <location>
        <position position="10"/>
    </location>
    <ligand>
        <name>Mg(2+)</name>
        <dbReference type="ChEBI" id="CHEBI:18420"/>
    </ligand>
</feature>
<gene>
    <name evidence="2" type="primary">phnX</name>
    <name evidence="3" type="ORF">M8231_03580</name>
</gene>
<dbReference type="InterPro" id="IPR036412">
    <property type="entry name" value="HAD-like_sf"/>
</dbReference>
<dbReference type="SFLD" id="SFLDG01129">
    <property type="entry name" value="C1.5:_HAD__Beta-PGM__Phosphata"/>
    <property type="match status" value="1"/>
</dbReference>
<feature type="binding site" evidence="2">
    <location>
        <position position="12"/>
    </location>
    <ligand>
        <name>Mg(2+)</name>
        <dbReference type="ChEBI" id="CHEBI:18420"/>
    </ligand>
</feature>
<feature type="active site" description="Schiff-base intermediate with substrate" evidence="2">
    <location>
        <position position="51"/>
    </location>
</feature>
<evidence type="ECO:0000313" key="4">
    <source>
        <dbReference type="Proteomes" id="UP001055429"/>
    </source>
</evidence>
<dbReference type="PANTHER" id="PTHR43434">
    <property type="entry name" value="PHOSPHOGLYCOLATE PHOSPHATASE"/>
    <property type="match status" value="1"/>
</dbReference>
<comment type="subunit">
    <text evidence="2">Homodimer.</text>
</comment>
<dbReference type="SFLD" id="SFLDS00003">
    <property type="entry name" value="Haloacid_Dehalogenase"/>
    <property type="match status" value="1"/>
</dbReference>
<dbReference type="Proteomes" id="UP001055429">
    <property type="component" value="Chromosome"/>
</dbReference>
<dbReference type="GO" id="GO:0050194">
    <property type="term" value="F:phosphonoacetaldehyde hydrolase activity"/>
    <property type="evidence" value="ECO:0007669"/>
    <property type="project" value="UniProtKB-EC"/>
</dbReference>
<dbReference type="Pfam" id="PF00702">
    <property type="entry name" value="Hydrolase"/>
    <property type="match status" value="1"/>
</dbReference>
<organism evidence="3 4">
    <name type="scientific">Brevundimonas albigilva</name>
    <dbReference type="NCBI Taxonomy" id="1312364"/>
    <lineage>
        <taxon>Bacteria</taxon>
        <taxon>Pseudomonadati</taxon>
        <taxon>Pseudomonadota</taxon>
        <taxon>Alphaproteobacteria</taxon>
        <taxon>Caulobacterales</taxon>
        <taxon>Caulobacteraceae</taxon>
        <taxon>Brevundimonas</taxon>
    </lineage>
</organism>
<comment type="similarity">
    <text evidence="2">Belongs to the HAD-like hydrolase superfamily. PhnX family.</text>
</comment>
<keyword evidence="2" id="KW-0460">Magnesium</keyword>
<keyword evidence="1 2" id="KW-0704">Schiff base</keyword>
<keyword evidence="2 3" id="KW-0378">Hydrolase</keyword>
<evidence type="ECO:0000256" key="1">
    <source>
        <dbReference type="ARBA" id="ARBA00023270"/>
    </source>
</evidence>
<accession>A0ABY4SME0</accession>
<feature type="active site" description="Nucleophile" evidence="2">
    <location>
        <position position="10"/>
    </location>
</feature>
<dbReference type="RefSeq" id="WP_250202268.1">
    <property type="nucleotide sequence ID" value="NZ_CP097649.1"/>
</dbReference>
<dbReference type="InterPro" id="IPR023214">
    <property type="entry name" value="HAD_sf"/>
</dbReference>
<dbReference type="EC" id="3.11.1.1" evidence="2"/>
<comment type="cofactor">
    <cofactor evidence="2">
        <name>Mg(2+)</name>
        <dbReference type="ChEBI" id="CHEBI:18420"/>
    </cofactor>
    <text evidence="2">Binds 1 Mg(2+) ion per subunit.</text>
</comment>
<evidence type="ECO:0000313" key="3">
    <source>
        <dbReference type="EMBL" id="URI16076.1"/>
    </source>
</evidence>
<keyword evidence="4" id="KW-1185">Reference proteome</keyword>
<dbReference type="InterPro" id="IPR006439">
    <property type="entry name" value="HAD-SF_hydro_IA"/>
</dbReference>
<proteinExistence type="inferred from homology"/>
<protein>
    <recommendedName>
        <fullName evidence="2">Phosphonoacetaldehyde hydrolase</fullName>
        <shortName evidence="2">Phosphonatase</shortName>
        <ecNumber evidence="2">3.11.1.1</ecNumber>
    </recommendedName>
    <alternativeName>
        <fullName evidence="2">Phosphonoacetaldehyde phosphonohydrolase</fullName>
    </alternativeName>
</protein>
<comment type="function">
    <text evidence="2">Involved in phosphonate degradation.</text>
</comment>